<evidence type="ECO:0000256" key="1">
    <source>
        <dbReference type="SAM" id="SignalP"/>
    </source>
</evidence>
<dbReference type="Gene3D" id="2.40.230.20">
    <property type="entry name" value="Nucleoside-specific channel-forming protein, Tsx-like"/>
    <property type="match status" value="1"/>
</dbReference>
<evidence type="ECO:0000313" key="3">
    <source>
        <dbReference type="Proteomes" id="UP001374803"/>
    </source>
</evidence>
<organism evidence="2 3">
    <name type="scientific">Pendulispora rubella</name>
    <dbReference type="NCBI Taxonomy" id="2741070"/>
    <lineage>
        <taxon>Bacteria</taxon>
        <taxon>Pseudomonadati</taxon>
        <taxon>Myxococcota</taxon>
        <taxon>Myxococcia</taxon>
        <taxon>Myxococcales</taxon>
        <taxon>Sorangiineae</taxon>
        <taxon>Pendulisporaceae</taxon>
        <taxon>Pendulispora</taxon>
    </lineage>
</organism>
<dbReference type="SUPFAM" id="SSF111364">
    <property type="entry name" value="Tsx-like channel"/>
    <property type="match status" value="1"/>
</dbReference>
<dbReference type="InterPro" id="IPR036777">
    <property type="entry name" value="Channel_Tsx-like_sf"/>
</dbReference>
<keyword evidence="1" id="KW-0732">Signal</keyword>
<name>A0ABZ2LH45_9BACT</name>
<sequence>MKGRLFISAFVLCTSWASAAAADTSLEILHGWNYNDDFNGAKERTIYTVKTFQPWQYGTFFLYYDITGPFTPPDSNVLPNEKGGFFGGQAFTLSAKRIGEKISGEKWNWGALGDVSLRYEMEHVSKFGMLNYYGLQWDLKIPGFDFVAATTVIRDDWSLKGVDLQIGGAWQMTIPLWNLTDFVFAGFIQWGMFGEGKGNFTACERVPGADPKCAAIPQEGRPFITSQPQFLLDVGKLARITDRHFYAGIEYQIALNRYLQRGVNENLAQIMFKWAL</sequence>
<dbReference type="Proteomes" id="UP001374803">
    <property type="component" value="Chromosome"/>
</dbReference>
<reference evidence="2" key="1">
    <citation type="submission" date="2021-12" db="EMBL/GenBank/DDBJ databases">
        <title>Discovery of the Pendulisporaceae a myxobacterial family with distinct sporulation behavior and unique specialized metabolism.</title>
        <authorList>
            <person name="Garcia R."/>
            <person name="Popoff A."/>
            <person name="Bader C.D."/>
            <person name="Loehr J."/>
            <person name="Walesch S."/>
            <person name="Walt C."/>
            <person name="Boldt J."/>
            <person name="Bunk B."/>
            <person name="Haeckl F.J.F.P.J."/>
            <person name="Gunesch A.P."/>
            <person name="Birkelbach J."/>
            <person name="Nuebel U."/>
            <person name="Pietschmann T."/>
            <person name="Bach T."/>
            <person name="Mueller R."/>
        </authorList>
    </citation>
    <scope>NUCLEOTIDE SEQUENCE</scope>
    <source>
        <strain evidence="2">MSr11367</strain>
    </source>
</reference>
<accession>A0ABZ2LH45</accession>
<dbReference type="RefSeq" id="WP_394839941.1">
    <property type="nucleotide sequence ID" value="NZ_CP089929.1"/>
</dbReference>
<protein>
    <submittedName>
        <fullName evidence="2">Uncharacterized protein</fullName>
    </submittedName>
</protein>
<gene>
    <name evidence="2" type="ORF">LVJ94_23925</name>
</gene>
<dbReference type="EMBL" id="CP089983">
    <property type="protein sequence ID" value="WXB10264.1"/>
    <property type="molecule type" value="Genomic_DNA"/>
</dbReference>
<feature type="signal peptide" evidence="1">
    <location>
        <begin position="1"/>
        <end position="19"/>
    </location>
</feature>
<feature type="chain" id="PRO_5047157171" evidence="1">
    <location>
        <begin position="20"/>
        <end position="276"/>
    </location>
</feature>
<keyword evidence="3" id="KW-1185">Reference proteome</keyword>
<proteinExistence type="predicted"/>
<evidence type="ECO:0000313" key="2">
    <source>
        <dbReference type="EMBL" id="WXB10264.1"/>
    </source>
</evidence>